<organism evidence="2 3">
    <name type="scientific">Pseudomonas extremaustralis</name>
    <dbReference type="NCBI Taxonomy" id="359110"/>
    <lineage>
        <taxon>Bacteria</taxon>
        <taxon>Pseudomonadati</taxon>
        <taxon>Pseudomonadota</taxon>
        <taxon>Gammaproteobacteria</taxon>
        <taxon>Pseudomonadales</taxon>
        <taxon>Pseudomonadaceae</taxon>
        <taxon>Pseudomonas</taxon>
    </lineage>
</organism>
<dbReference type="Proteomes" id="UP000323425">
    <property type="component" value="Unassembled WGS sequence"/>
</dbReference>
<dbReference type="EMBL" id="VTFH01000001">
    <property type="protein sequence ID" value="KAA8563212.1"/>
    <property type="molecule type" value="Genomic_DNA"/>
</dbReference>
<accession>A0A5M9J5E9</accession>
<proteinExistence type="predicted"/>
<evidence type="ECO:0000313" key="3">
    <source>
        <dbReference type="Proteomes" id="UP000323425"/>
    </source>
</evidence>
<reference evidence="2 3" key="1">
    <citation type="journal article" date="2018" name="Plant Biotechnol. Rep.">
        <title>Diversity and antifungal activity of endophytic bacteria associated with Panax ginseng seedlings.</title>
        <authorList>
            <person name="Park J.M."/>
            <person name="Hong C.E."/>
            <person name="Jo S.H."/>
        </authorList>
    </citation>
    <scope>NUCLEOTIDE SEQUENCE [LARGE SCALE GENOMIC DNA]</scope>
    <source>
        <strain evidence="2 3">PgKB38</strain>
    </source>
</reference>
<comment type="caution">
    <text evidence="2">The sequence shown here is derived from an EMBL/GenBank/DDBJ whole genome shotgun (WGS) entry which is preliminary data.</text>
</comment>
<sequence>MKFLNVLQSFKLNLADGIRDFEAGLQEVEDEIAEHWYVKANTETVTAKQAKAIQAASTTQAADTAAETSAQTDTASSTAANTETVTDATGA</sequence>
<dbReference type="RefSeq" id="WP_150294805.1">
    <property type="nucleotide sequence ID" value="NZ_VTFH01000001.1"/>
</dbReference>
<name>A0A5M9J5E9_9PSED</name>
<gene>
    <name evidence="2" type="ORF">FX985_03280</name>
</gene>
<evidence type="ECO:0000256" key="1">
    <source>
        <dbReference type="SAM" id="MobiDB-lite"/>
    </source>
</evidence>
<evidence type="ECO:0000313" key="2">
    <source>
        <dbReference type="EMBL" id="KAA8563212.1"/>
    </source>
</evidence>
<dbReference type="AlphaFoldDB" id="A0A5M9J5E9"/>
<protein>
    <submittedName>
        <fullName evidence="2">Uncharacterized protein</fullName>
    </submittedName>
</protein>
<feature type="region of interest" description="Disordered" evidence="1">
    <location>
        <begin position="56"/>
        <end position="91"/>
    </location>
</feature>